<dbReference type="STRING" id="62062.ENSHHUP00000001398"/>
<sequence length="68" mass="7532">MGRLKSNKKLASELSFDFAIGSVVCLQDSVLAFWKHGMQGKSFKSNEVGVTVVENPFSHVIFNRTVTL</sequence>
<proteinExistence type="predicted"/>
<dbReference type="GeneTree" id="ENSGT00940000158072"/>
<dbReference type="Ensembl" id="ENSHHUT00000001432.1">
    <property type="protein sequence ID" value="ENSHHUP00000001398.1"/>
    <property type="gene ID" value="ENSHHUG00000000934.1"/>
</dbReference>
<reference evidence="1" key="3">
    <citation type="submission" date="2025-09" db="UniProtKB">
        <authorList>
            <consortium name="Ensembl"/>
        </authorList>
    </citation>
    <scope>IDENTIFICATION</scope>
</reference>
<dbReference type="Proteomes" id="UP000314982">
    <property type="component" value="Unassembled WGS sequence"/>
</dbReference>
<organism evidence="1 2">
    <name type="scientific">Hucho hucho</name>
    <name type="common">huchen</name>
    <dbReference type="NCBI Taxonomy" id="62062"/>
    <lineage>
        <taxon>Eukaryota</taxon>
        <taxon>Metazoa</taxon>
        <taxon>Chordata</taxon>
        <taxon>Craniata</taxon>
        <taxon>Vertebrata</taxon>
        <taxon>Euteleostomi</taxon>
        <taxon>Actinopterygii</taxon>
        <taxon>Neopterygii</taxon>
        <taxon>Teleostei</taxon>
        <taxon>Protacanthopterygii</taxon>
        <taxon>Salmoniformes</taxon>
        <taxon>Salmonidae</taxon>
        <taxon>Salmoninae</taxon>
        <taxon>Hucho</taxon>
    </lineage>
</organism>
<dbReference type="AlphaFoldDB" id="A0A4W5JAM1"/>
<accession>A0A4W5JAM1</accession>
<keyword evidence="2" id="KW-1185">Reference proteome</keyword>
<protein>
    <submittedName>
        <fullName evidence="1">Uncharacterized protein</fullName>
    </submittedName>
</protein>
<reference evidence="2" key="1">
    <citation type="submission" date="2018-06" db="EMBL/GenBank/DDBJ databases">
        <title>Genome assembly of Danube salmon.</title>
        <authorList>
            <person name="Macqueen D.J."/>
            <person name="Gundappa M.K."/>
        </authorList>
    </citation>
    <scope>NUCLEOTIDE SEQUENCE [LARGE SCALE GENOMIC DNA]</scope>
</reference>
<evidence type="ECO:0000313" key="2">
    <source>
        <dbReference type="Proteomes" id="UP000314982"/>
    </source>
</evidence>
<evidence type="ECO:0000313" key="1">
    <source>
        <dbReference type="Ensembl" id="ENSHHUP00000001398.1"/>
    </source>
</evidence>
<name>A0A4W5JAM1_9TELE</name>
<reference evidence="1" key="2">
    <citation type="submission" date="2025-08" db="UniProtKB">
        <authorList>
            <consortium name="Ensembl"/>
        </authorList>
    </citation>
    <scope>IDENTIFICATION</scope>
</reference>